<reference evidence="3 4" key="1">
    <citation type="submission" date="2019-03" db="EMBL/GenBank/DDBJ databases">
        <title>Single cell metagenomics reveals metabolic interactions within the superorganism composed of flagellate Streblomastix strix and complex community of Bacteroidetes bacteria on its surface.</title>
        <authorList>
            <person name="Treitli S.C."/>
            <person name="Kolisko M."/>
            <person name="Husnik F."/>
            <person name="Keeling P."/>
            <person name="Hampl V."/>
        </authorList>
    </citation>
    <scope>NUCLEOTIDE SEQUENCE [LARGE SCALE GENOMIC DNA]</scope>
    <source>
        <strain evidence="3">ST1C</strain>
    </source>
</reference>
<sequence>IRLFLGILLTFVVSIPNLVLSIFALYGLGGQSGHLVINQLRIQNFIRISTLISVYSSNIVYKSTDPSFIIPIQSVNSTVFKDNSFATDTNTLRNDIQSLNNVLTYQNNKFQLGSKNVQLSGDALTDMVVNPRSQGKNDFINQIMSDETECLIPDDVDLPESIYSDQETGAQRCKNQQRMPGLQYPFKGLEQLLNVFQESVVELLTIEPGDIALNNTNFNYIIESARNDIYYGLYQINDYLVEELDKYQSTYQTVLIVVFILIIVGMLLISIISFLPLPGSLHILSEQTDWISAMTYTVDERLKHFSEVEFDSELGTEVPRVDESYKQ</sequence>
<organism evidence="3 4">
    <name type="scientific">Streblomastix strix</name>
    <dbReference type="NCBI Taxonomy" id="222440"/>
    <lineage>
        <taxon>Eukaryota</taxon>
        <taxon>Metamonada</taxon>
        <taxon>Preaxostyla</taxon>
        <taxon>Oxymonadida</taxon>
        <taxon>Streblomastigidae</taxon>
        <taxon>Streblomastix</taxon>
    </lineage>
</organism>
<dbReference type="EMBL" id="SNRW01037513">
    <property type="protein sequence ID" value="KAA6353745.1"/>
    <property type="molecule type" value="Genomic_DNA"/>
</dbReference>
<proteinExistence type="predicted"/>
<keyword evidence="1" id="KW-0812">Transmembrane</keyword>
<feature type="domain" description="Guanylate kinase-like" evidence="2">
    <location>
        <begin position="123"/>
        <end position="327"/>
    </location>
</feature>
<accession>A0A5J4T8N3</accession>
<evidence type="ECO:0000313" key="3">
    <source>
        <dbReference type="EMBL" id="KAA6353745.1"/>
    </source>
</evidence>
<dbReference type="InterPro" id="IPR008144">
    <property type="entry name" value="Guanylate_kin-like_dom"/>
</dbReference>
<evidence type="ECO:0000259" key="2">
    <source>
        <dbReference type="PROSITE" id="PS50052"/>
    </source>
</evidence>
<name>A0A5J4T8N3_9EUKA</name>
<feature type="non-terminal residue" evidence="3">
    <location>
        <position position="327"/>
    </location>
</feature>
<dbReference type="Proteomes" id="UP000324800">
    <property type="component" value="Unassembled WGS sequence"/>
</dbReference>
<gene>
    <name evidence="3" type="ORF">EZS28_050728</name>
</gene>
<feature type="transmembrane region" description="Helical" evidence="1">
    <location>
        <begin position="254"/>
        <end position="277"/>
    </location>
</feature>
<evidence type="ECO:0000313" key="4">
    <source>
        <dbReference type="Proteomes" id="UP000324800"/>
    </source>
</evidence>
<feature type="non-terminal residue" evidence="3">
    <location>
        <position position="1"/>
    </location>
</feature>
<keyword evidence="1" id="KW-0472">Membrane</keyword>
<dbReference type="AlphaFoldDB" id="A0A5J4T8N3"/>
<protein>
    <recommendedName>
        <fullName evidence="2">Guanylate kinase-like domain-containing protein</fullName>
    </recommendedName>
</protein>
<dbReference type="PROSITE" id="PS50052">
    <property type="entry name" value="GUANYLATE_KINASE_2"/>
    <property type="match status" value="1"/>
</dbReference>
<keyword evidence="1" id="KW-1133">Transmembrane helix</keyword>
<evidence type="ECO:0000256" key="1">
    <source>
        <dbReference type="SAM" id="Phobius"/>
    </source>
</evidence>
<comment type="caution">
    <text evidence="3">The sequence shown here is derived from an EMBL/GenBank/DDBJ whole genome shotgun (WGS) entry which is preliminary data.</text>
</comment>